<dbReference type="AlphaFoldDB" id="A0AAN6JQL8"/>
<dbReference type="GO" id="GO:0031072">
    <property type="term" value="F:heat shock protein binding"/>
    <property type="evidence" value="ECO:0007669"/>
    <property type="project" value="TreeGrafter"/>
</dbReference>
<dbReference type="PRINTS" id="PR00625">
    <property type="entry name" value="JDOMAIN"/>
</dbReference>
<sequence length="445" mass="48935">MDADQDPALQFFPDGKVDLYGVLGVPEAASEDDIKKAYRRLALRYHPDKVLALNKSSSSDQPQTAEDASKRFQQLGFAYAVLSHQGRRQRYDRSGRTDELGIGEDGEDFDWSEYFKTLWTGEVTGETLSAFKLKYQNSEEEIEDVIDAYEKTGGSFNKLFIYVPCAEVLADSQRFIDIVEAQITKGTLTRTKEWDKSSKNKKGRQALENRARAEAAEAEEYAKELGVWDDLFGSRKGGAGAGKGKANDSQLKKKGGSRLKAPDGEEEAEAVEVDDDGEVVEVDDDEEDDDDDGEDDEDIEKENKKSTARGGKSQHKHQDDGKSKSKPARKRKSKSEREAEQTSALDGLAALMAKRNSERQNAFGGMLARMEAQARAESSSAPKARKRKSKGERDGGGDASTTEPTDAEFEALQARLFGDKAGAGASSSSSAPNDNAKKRKVQLKR</sequence>
<accession>A0AAN6JQL8</accession>
<name>A0AAN6JQL8_9BASI</name>
<dbReference type="InterPro" id="IPR001623">
    <property type="entry name" value="DnaJ_domain"/>
</dbReference>
<dbReference type="SUPFAM" id="SSF46565">
    <property type="entry name" value="Chaperone J-domain"/>
    <property type="match status" value="1"/>
</dbReference>
<evidence type="ECO:0000259" key="2">
    <source>
        <dbReference type="PROSITE" id="PS50076"/>
    </source>
</evidence>
<dbReference type="Pfam" id="PF00226">
    <property type="entry name" value="DnaJ"/>
    <property type="match status" value="1"/>
</dbReference>
<dbReference type="InterPro" id="IPR036869">
    <property type="entry name" value="J_dom_sf"/>
</dbReference>
<dbReference type="InterPro" id="IPR056453">
    <property type="entry name" value="HTH_DNAJC9"/>
</dbReference>
<dbReference type="Proteomes" id="UP001176517">
    <property type="component" value="Unassembled WGS sequence"/>
</dbReference>
<dbReference type="EMBL" id="JAPDMZ010000376">
    <property type="protein sequence ID" value="KAK0543308.1"/>
    <property type="molecule type" value="Genomic_DNA"/>
</dbReference>
<dbReference type="GO" id="GO:0005634">
    <property type="term" value="C:nucleus"/>
    <property type="evidence" value="ECO:0007669"/>
    <property type="project" value="TreeGrafter"/>
</dbReference>
<reference evidence="3" key="1">
    <citation type="journal article" date="2023" name="PhytoFront">
        <title>Draft Genome Resources of Seven Strains of Tilletia horrida, Causal Agent of Kernel Smut of Rice.</title>
        <authorList>
            <person name="Khanal S."/>
            <person name="Antony Babu S."/>
            <person name="Zhou X.G."/>
        </authorList>
    </citation>
    <scope>NUCLEOTIDE SEQUENCE</scope>
    <source>
        <strain evidence="3">TX6</strain>
    </source>
</reference>
<comment type="caution">
    <text evidence="3">The sequence shown here is derived from an EMBL/GenBank/DDBJ whole genome shotgun (WGS) entry which is preliminary data.</text>
</comment>
<feature type="region of interest" description="Disordered" evidence="1">
    <location>
        <begin position="238"/>
        <end position="445"/>
    </location>
</feature>
<keyword evidence="4" id="KW-1185">Reference proteome</keyword>
<protein>
    <recommendedName>
        <fullName evidence="2">J domain-containing protein</fullName>
    </recommendedName>
</protein>
<dbReference type="Pfam" id="PF23302">
    <property type="entry name" value="HTH_DNAJC9"/>
    <property type="match status" value="1"/>
</dbReference>
<feature type="domain" description="J" evidence="2">
    <location>
        <begin position="18"/>
        <end position="95"/>
    </location>
</feature>
<dbReference type="PROSITE" id="PS50076">
    <property type="entry name" value="DNAJ_2"/>
    <property type="match status" value="1"/>
</dbReference>
<dbReference type="Gene3D" id="1.10.287.110">
    <property type="entry name" value="DnaJ domain"/>
    <property type="match status" value="1"/>
</dbReference>
<dbReference type="PANTHER" id="PTHR44144">
    <property type="entry name" value="DNAJ HOMOLOG SUBFAMILY C MEMBER 9"/>
    <property type="match status" value="1"/>
</dbReference>
<dbReference type="InterPro" id="IPR052594">
    <property type="entry name" value="J_domain-containing_protein"/>
</dbReference>
<evidence type="ECO:0000313" key="4">
    <source>
        <dbReference type="Proteomes" id="UP001176517"/>
    </source>
</evidence>
<dbReference type="SMART" id="SM00271">
    <property type="entry name" value="DnaJ"/>
    <property type="match status" value="1"/>
</dbReference>
<feature type="compositionally biased region" description="Low complexity" evidence="1">
    <location>
        <begin position="422"/>
        <end position="431"/>
    </location>
</feature>
<gene>
    <name evidence="3" type="ORF">OC846_006460</name>
</gene>
<evidence type="ECO:0000313" key="3">
    <source>
        <dbReference type="EMBL" id="KAK0543308.1"/>
    </source>
</evidence>
<dbReference type="CDD" id="cd06257">
    <property type="entry name" value="DnaJ"/>
    <property type="match status" value="1"/>
</dbReference>
<organism evidence="3 4">
    <name type="scientific">Tilletia horrida</name>
    <dbReference type="NCBI Taxonomy" id="155126"/>
    <lineage>
        <taxon>Eukaryota</taxon>
        <taxon>Fungi</taxon>
        <taxon>Dikarya</taxon>
        <taxon>Basidiomycota</taxon>
        <taxon>Ustilaginomycotina</taxon>
        <taxon>Exobasidiomycetes</taxon>
        <taxon>Tilletiales</taxon>
        <taxon>Tilletiaceae</taxon>
        <taxon>Tilletia</taxon>
    </lineage>
</organism>
<dbReference type="PANTHER" id="PTHR44144:SF1">
    <property type="entry name" value="DNAJ HOMOLOG SUBFAMILY C MEMBER 9"/>
    <property type="match status" value="1"/>
</dbReference>
<dbReference type="GO" id="GO:0005737">
    <property type="term" value="C:cytoplasm"/>
    <property type="evidence" value="ECO:0007669"/>
    <property type="project" value="TreeGrafter"/>
</dbReference>
<proteinExistence type="predicted"/>
<evidence type="ECO:0000256" key="1">
    <source>
        <dbReference type="SAM" id="MobiDB-lite"/>
    </source>
</evidence>
<feature type="compositionally biased region" description="Acidic residues" evidence="1">
    <location>
        <begin position="264"/>
        <end position="300"/>
    </location>
</feature>
<feature type="compositionally biased region" description="Basic residues" evidence="1">
    <location>
        <begin position="324"/>
        <end position="334"/>
    </location>
</feature>